<name>A0A8T2UYG2_CERRI</name>
<dbReference type="OrthoDB" id="2019149at2759"/>
<evidence type="ECO:0000256" key="2">
    <source>
        <dbReference type="ARBA" id="ARBA00008891"/>
    </source>
</evidence>
<evidence type="ECO:0000259" key="7">
    <source>
        <dbReference type="Pfam" id="PF01095"/>
    </source>
</evidence>
<dbReference type="GO" id="GO:0042545">
    <property type="term" value="P:cell wall modification"/>
    <property type="evidence" value="ECO:0007669"/>
    <property type="project" value="InterPro"/>
</dbReference>
<keyword evidence="5" id="KW-0063">Aspartyl esterase</keyword>
<evidence type="ECO:0000256" key="6">
    <source>
        <dbReference type="SAM" id="SignalP"/>
    </source>
</evidence>
<proteinExistence type="inferred from homology"/>
<comment type="pathway">
    <text evidence="1">Glycan metabolism; pectin degradation; 2-dehydro-3-deoxy-D-gluconate from pectin: step 1/5.</text>
</comment>
<dbReference type="AlphaFoldDB" id="A0A8T2UYG2"/>
<feature type="domain" description="Pectinesterase catalytic" evidence="7">
    <location>
        <begin position="89"/>
        <end position="185"/>
    </location>
</feature>
<dbReference type="Proteomes" id="UP000825935">
    <property type="component" value="Chromosome 4"/>
</dbReference>
<dbReference type="PANTHER" id="PTHR31321">
    <property type="entry name" value="ACYL-COA THIOESTER HYDROLASE YBHC-RELATED"/>
    <property type="match status" value="1"/>
</dbReference>
<protein>
    <recommendedName>
        <fullName evidence="3">pectinesterase</fullName>
        <ecNumber evidence="3">3.1.1.11</ecNumber>
    </recommendedName>
</protein>
<keyword evidence="6" id="KW-0732">Signal</keyword>
<evidence type="ECO:0000256" key="4">
    <source>
        <dbReference type="ARBA" id="ARBA00022801"/>
    </source>
</evidence>
<evidence type="ECO:0000256" key="1">
    <source>
        <dbReference type="ARBA" id="ARBA00005184"/>
    </source>
</evidence>
<dbReference type="PANTHER" id="PTHR31321:SF57">
    <property type="entry name" value="PECTINESTERASE 53-RELATED"/>
    <property type="match status" value="1"/>
</dbReference>
<dbReference type="Gene3D" id="2.160.20.10">
    <property type="entry name" value="Single-stranded right-handed beta-helix, Pectin lyase-like"/>
    <property type="match status" value="2"/>
</dbReference>
<feature type="signal peptide" evidence="6">
    <location>
        <begin position="1"/>
        <end position="31"/>
    </location>
</feature>
<keyword evidence="4" id="KW-0378">Hydrolase</keyword>
<comment type="similarity">
    <text evidence="2">Belongs to the pectinesterase family.</text>
</comment>
<dbReference type="SUPFAM" id="SSF51126">
    <property type="entry name" value="Pectin lyase-like"/>
    <property type="match status" value="1"/>
</dbReference>
<gene>
    <name evidence="8" type="ORF">KP509_04G098900</name>
</gene>
<reference evidence="8" key="1">
    <citation type="submission" date="2021-08" db="EMBL/GenBank/DDBJ databases">
        <title>WGS assembly of Ceratopteris richardii.</title>
        <authorList>
            <person name="Marchant D.B."/>
            <person name="Chen G."/>
            <person name="Jenkins J."/>
            <person name="Shu S."/>
            <person name="Leebens-Mack J."/>
            <person name="Grimwood J."/>
            <person name="Schmutz J."/>
            <person name="Soltis P."/>
            <person name="Soltis D."/>
            <person name="Chen Z.-H."/>
        </authorList>
    </citation>
    <scope>NUCLEOTIDE SEQUENCE</scope>
    <source>
        <strain evidence="8">Whitten #5841</strain>
        <tissue evidence="8">Leaf</tissue>
    </source>
</reference>
<dbReference type="Pfam" id="PF01095">
    <property type="entry name" value="Pectinesterase"/>
    <property type="match status" value="2"/>
</dbReference>
<feature type="domain" description="Pectinesterase catalytic" evidence="7">
    <location>
        <begin position="195"/>
        <end position="306"/>
    </location>
</feature>
<organism evidence="8 9">
    <name type="scientific">Ceratopteris richardii</name>
    <name type="common">Triangle waterfern</name>
    <dbReference type="NCBI Taxonomy" id="49495"/>
    <lineage>
        <taxon>Eukaryota</taxon>
        <taxon>Viridiplantae</taxon>
        <taxon>Streptophyta</taxon>
        <taxon>Embryophyta</taxon>
        <taxon>Tracheophyta</taxon>
        <taxon>Polypodiopsida</taxon>
        <taxon>Polypodiidae</taxon>
        <taxon>Polypodiales</taxon>
        <taxon>Pteridineae</taxon>
        <taxon>Pteridaceae</taxon>
        <taxon>Parkerioideae</taxon>
        <taxon>Ceratopteris</taxon>
    </lineage>
</organism>
<sequence>MDSKSLPRHYVPITRLLFVILVACPPHVVLGENKSSNASFNSSDHMDEKEQDFIKWVARVGNQFYSGSYSGDQVGKNRLSGIKSVGYTLTVGKSGSGAQFLTVQDAVDAVPKHNSQRIIIQIGPGIYKEKVHVPSSKPYITFQGAGASSTTITWHDTEASTGALAKSASVSIDSRGFIARDMTFEKCELRTVLRSTQSLTAQKRAKPSENTGFSFVDCKVTGEGMAYLGRAWGPYSRVVFSYTYMDDIIKPQGWHNWDDSSREHKVFFGQYKCSGPGAEQSERVGWSRELSDTEAAPFQSVSFIDGASWLES</sequence>
<dbReference type="GO" id="GO:0030599">
    <property type="term" value="F:pectinesterase activity"/>
    <property type="evidence" value="ECO:0007669"/>
    <property type="project" value="UniProtKB-EC"/>
</dbReference>
<evidence type="ECO:0000313" key="8">
    <source>
        <dbReference type="EMBL" id="KAH7440262.1"/>
    </source>
</evidence>
<evidence type="ECO:0000256" key="5">
    <source>
        <dbReference type="ARBA" id="ARBA00023085"/>
    </source>
</evidence>
<comment type="caution">
    <text evidence="8">The sequence shown here is derived from an EMBL/GenBank/DDBJ whole genome shotgun (WGS) entry which is preliminary data.</text>
</comment>
<dbReference type="EMBL" id="CM035409">
    <property type="protein sequence ID" value="KAH7440262.1"/>
    <property type="molecule type" value="Genomic_DNA"/>
</dbReference>
<evidence type="ECO:0000313" key="9">
    <source>
        <dbReference type="Proteomes" id="UP000825935"/>
    </source>
</evidence>
<dbReference type="InterPro" id="IPR000070">
    <property type="entry name" value="Pectinesterase_cat"/>
</dbReference>
<keyword evidence="9" id="KW-1185">Reference proteome</keyword>
<feature type="chain" id="PRO_5035837535" description="pectinesterase" evidence="6">
    <location>
        <begin position="32"/>
        <end position="312"/>
    </location>
</feature>
<dbReference type="InterPro" id="IPR012334">
    <property type="entry name" value="Pectin_lyas_fold"/>
</dbReference>
<accession>A0A8T2UYG2</accession>
<dbReference type="InterPro" id="IPR011050">
    <property type="entry name" value="Pectin_lyase_fold/virulence"/>
</dbReference>
<evidence type="ECO:0000256" key="3">
    <source>
        <dbReference type="ARBA" id="ARBA00013229"/>
    </source>
</evidence>
<dbReference type="GO" id="GO:0045490">
    <property type="term" value="P:pectin catabolic process"/>
    <property type="evidence" value="ECO:0007669"/>
    <property type="project" value="TreeGrafter"/>
</dbReference>
<dbReference type="EC" id="3.1.1.11" evidence="3"/>